<dbReference type="OMA" id="CECYLRW"/>
<protein>
    <submittedName>
        <fullName evidence="1">Uncharacterized protein</fullName>
    </submittedName>
</protein>
<keyword evidence="2" id="KW-1185">Reference proteome</keyword>
<name>A0A3E2HGF4_SCYLI</name>
<evidence type="ECO:0000313" key="1">
    <source>
        <dbReference type="EMBL" id="RFU32498.1"/>
    </source>
</evidence>
<gene>
    <name evidence="1" type="ORF">B7463_g3832</name>
</gene>
<feature type="non-terminal residue" evidence="1">
    <location>
        <position position="1"/>
    </location>
</feature>
<feature type="non-terminal residue" evidence="1">
    <location>
        <position position="454"/>
    </location>
</feature>
<dbReference type="AlphaFoldDB" id="A0A3E2HGF4"/>
<evidence type="ECO:0000313" key="2">
    <source>
        <dbReference type="Proteomes" id="UP000258309"/>
    </source>
</evidence>
<accession>A0A3E2HGF4</accession>
<dbReference type="Proteomes" id="UP000258309">
    <property type="component" value="Unassembled WGS sequence"/>
</dbReference>
<dbReference type="EMBL" id="NCSJ02000053">
    <property type="protein sequence ID" value="RFU32498.1"/>
    <property type="molecule type" value="Genomic_DNA"/>
</dbReference>
<proteinExistence type="predicted"/>
<organism evidence="1 2">
    <name type="scientific">Scytalidium lignicola</name>
    <name type="common">Hyphomycete</name>
    <dbReference type="NCBI Taxonomy" id="5539"/>
    <lineage>
        <taxon>Eukaryota</taxon>
        <taxon>Fungi</taxon>
        <taxon>Dikarya</taxon>
        <taxon>Ascomycota</taxon>
        <taxon>Pezizomycotina</taxon>
        <taxon>Leotiomycetes</taxon>
        <taxon>Leotiomycetes incertae sedis</taxon>
        <taxon>Scytalidium</taxon>
    </lineage>
</organism>
<sequence>MVLVNLDSKEPSGPSQSATQVGWDYHLIIKGFSCSNRPGSVSLNVGEFLYKLFNEQNLIPLKYGYHTIAEGAGGQAGRTLLLSFALEDGASMSLDAALRTFCHKFFDTSDHAAYQQLSRLGMYGFSPQEDKMKYFWYEAMFKWMGSYRKEKLAGIEADLAAVGNSGTLASWVPSWRGGLLFALTLSLSWGATRVFGAPFEQGGVRLEVIEAINGIMMSEAARKERDGYDTSQLARPHCQKFVRIMEDVVTILNLTPTENRSQMQLHRDVTVHLIGLFESGYEAVTVCTDAVLSFQRMREAHTMCVVFSAMQTATAGFNMNVLLDAAMTTPIPRSVFLGPGVTLVISIAQLIFSGIRTYQTEKQRKKWATITLYIAASMKIAQGCECYLRWTYNSGVTNGEHSPQYYNELRNLMQASGGSEPLPEDCNPNAVRARLEQYAETLSSQKEMLNALLN</sequence>
<dbReference type="OrthoDB" id="5386455at2759"/>
<reference evidence="1 2" key="1">
    <citation type="submission" date="2018-05" db="EMBL/GenBank/DDBJ databases">
        <title>Draft genome sequence of Scytalidium lignicola DSM 105466, a ubiquitous saprotrophic fungus.</title>
        <authorList>
            <person name="Buettner E."/>
            <person name="Gebauer A.M."/>
            <person name="Hofrichter M."/>
            <person name="Liers C."/>
            <person name="Kellner H."/>
        </authorList>
    </citation>
    <scope>NUCLEOTIDE SEQUENCE [LARGE SCALE GENOMIC DNA]</scope>
    <source>
        <strain evidence="1 2">DSM 105466</strain>
    </source>
</reference>
<comment type="caution">
    <text evidence="1">The sequence shown here is derived from an EMBL/GenBank/DDBJ whole genome shotgun (WGS) entry which is preliminary data.</text>
</comment>